<reference evidence="2 3" key="1">
    <citation type="journal article" date="2016" name="Nat. Commun.">
        <title>Thousands of microbial genomes shed light on interconnected biogeochemical processes in an aquifer system.</title>
        <authorList>
            <person name="Anantharaman K."/>
            <person name="Brown C.T."/>
            <person name="Hug L.A."/>
            <person name="Sharon I."/>
            <person name="Castelle C.J."/>
            <person name="Probst A.J."/>
            <person name="Thomas B.C."/>
            <person name="Singh A."/>
            <person name="Wilkins M.J."/>
            <person name="Karaoz U."/>
            <person name="Brodie E.L."/>
            <person name="Williams K.H."/>
            <person name="Hubbard S.S."/>
            <person name="Banfield J.F."/>
        </authorList>
    </citation>
    <scope>NUCLEOTIDE SEQUENCE [LARGE SCALE GENOMIC DNA]</scope>
</reference>
<evidence type="ECO:0000313" key="2">
    <source>
        <dbReference type="EMBL" id="OGG64332.1"/>
    </source>
</evidence>
<evidence type="ECO:0000256" key="1">
    <source>
        <dbReference type="SAM" id="Phobius"/>
    </source>
</evidence>
<feature type="transmembrane region" description="Helical" evidence="1">
    <location>
        <begin position="70"/>
        <end position="98"/>
    </location>
</feature>
<dbReference type="STRING" id="1798494.A3C18_00460"/>
<organism evidence="2 3">
    <name type="scientific">Candidatus Kaiserbacteria bacterium RIFCSPHIGHO2_02_FULL_54_11b</name>
    <dbReference type="NCBI Taxonomy" id="1798494"/>
    <lineage>
        <taxon>Bacteria</taxon>
        <taxon>Candidatus Kaiseribacteriota</taxon>
    </lineage>
</organism>
<comment type="caution">
    <text evidence="2">The sequence shown here is derived from an EMBL/GenBank/DDBJ whole genome shotgun (WGS) entry which is preliminary data.</text>
</comment>
<keyword evidence="1" id="KW-1133">Transmembrane helix</keyword>
<keyword evidence="1" id="KW-0472">Membrane</keyword>
<gene>
    <name evidence="2" type="ORF">A3C18_00460</name>
</gene>
<dbReference type="EMBL" id="MFLH01000029">
    <property type="protein sequence ID" value="OGG64332.1"/>
    <property type="molecule type" value="Genomic_DNA"/>
</dbReference>
<accession>A0A1F6DTF8</accession>
<dbReference type="AlphaFoldDB" id="A0A1F6DTF8"/>
<keyword evidence="1" id="KW-0812">Transmembrane</keyword>
<protein>
    <submittedName>
        <fullName evidence="2">Uncharacterized protein</fullName>
    </submittedName>
</protein>
<proteinExistence type="predicted"/>
<sequence>MIHEYEQTGIASGSRLKGSFLGPLFSFDLHSFVDEFVGNGWGMSRCLALSIIFWGLFGVLWQMVPSLPLFAFGWLLGTAPVWLPIVLLVTAWKIWIWYVHSSYIFRRDTVLLEVKMPRDITRSPRAMENALSKLWTDSGETTFFNTFWQGQVRPYFSLEIASFGGEIHFYIWSWRAWRPNVEAMMYAYYPEVEIVEAEDYASKFRFDPDTQEAFPTDWRYEPRNDAYPIRTYVDFELDKDPKEEYKVDPLAEVLERMSILKPDEQMWIQIIITQCRDSRRDPKGPWWKMQDRYTSIIKDAIDELRKETVGHGADPGLNNPERWKSFARVPMYRYTKLIEAMDRNMGKHPFNVGMRGVYISNSENFNAAGYTGIRWLWRPVGNPQYMNQLRPRRWGNPFDYPWQDFNNMRWNLMVRRYFDCYRRRSHFYSPWIMPHNMMSTEVLATIWHPPSAAIGAPGLARIPAKKAEPPANLPK</sequence>
<dbReference type="Proteomes" id="UP000178328">
    <property type="component" value="Unassembled WGS sequence"/>
</dbReference>
<feature type="transmembrane region" description="Helical" evidence="1">
    <location>
        <begin position="46"/>
        <end position="64"/>
    </location>
</feature>
<name>A0A1F6DTF8_9BACT</name>
<evidence type="ECO:0000313" key="3">
    <source>
        <dbReference type="Proteomes" id="UP000178328"/>
    </source>
</evidence>